<dbReference type="Proteomes" id="UP000694567">
    <property type="component" value="Unplaced"/>
</dbReference>
<accession>A0A8C0ESV7</accession>
<keyword evidence="2" id="KW-1185">Reference proteome</keyword>
<dbReference type="Ensembl" id="ENSBOBT00000008712.1">
    <property type="protein sequence ID" value="ENSBOBP00000008493.1"/>
    <property type="gene ID" value="ENSBOBG00000005514.1"/>
</dbReference>
<name>A0A8C0ESV7_BUBBB</name>
<proteinExistence type="predicted"/>
<reference evidence="1" key="1">
    <citation type="submission" date="2025-08" db="UniProtKB">
        <authorList>
            <consortium name="Ensembl"/>
        </authorList>
    </citation>
    <scope>IDENTIFICATION</scope>
</reference>
<evidence type="ECO:0000313" key="2">
    <source>
        <dbReference type="Proteomes" id="UP000694567"/>
    </source>
</evidence>
<organism evidence="1 2">
    <name type="scientific">Bubo bubo</name>
    <name type="common">Eurasian eagle-owl</name>
    <name type="synonym">Strix bubo</name>
    <dbReference type="NCBI Taxonomy" id="30461"/>
    <lineage>
        <taxon>Eukaryota</taxon>
        <taxon>Metazoa</taxon>
        <taxon>Chordata</taxon>
        <taxon>Craniata</taxon>
        <taxon>Vertebrata</taxon>
        <taxon>Euteleostomi</taxon>
        <taxon>Archelosauria</taxon>
        <taxon>Archosauria</taxon>
        <taxon>Dinosauria</taxon>
        <taxon>Saurischia</taxon>
        <taxon>Theropoda</taxon>
        <taxon>Coelurosauria</taxon>
        <taxon>Aves</taxon>
        <taxon>Neognathae</taxon>
        <taxon>Neoaves</taxon>
        <taxon>Telluraves</taxon>
        <taxon>Strigiformes</taxon>
        <taxon>Strigidae</taxon>
        <taxon>Bubo</taxon>
    </lineage>
</organism>
<evidence type="ECO:0000313" key="1">
    <source>
        <dbReference type="Ensembl" id="ENSBOBP00000008493.1"/>
    </source>
</evidence>
<reference evidence="1" key="2">
    <citation type="submission" date="2025-09" db="UniProtKB">
        <authorList>
            <consortium name="Ensembl"/>
        </authorList>
    </citation>
    <scope>IDENTIFICATION</scope>
</reference>
<dbReference type="AlphaFoldDB" id="A0A8C0ESV7"/>
<sequence>MDHGAALWELPFHLVGQGGSRAIWCERRGNPIQLHPITHVLCWWSPTCAGRVPGCGTQS</sequence>
<protein>
    <submittedName>
        <fullName evidence="1">Uncharacterized protein</fullName>
    </submittedName>
</protein>